<dbReference type="AlphaFoldDB" id="A0A0D1ZL79"/>
<evidence type="ECO:0000313" key="2">
    <source>
        <dbReference type="Proteomes" id="UP000054302"/>
    </source>
</evidence>
<name>A0A0D1ZL79_EXOME</name>
<dbReference type="RefSeq" id="XP_016226961.1">
    <property type="nucleotide sequence ID" value="XM_016367443.1"/>
</dbReference>
<dbReference type="VEuPathDB" id="FungiDB:PV10_03051"/>
<organism evidence="1 2">
    <name type="scientific">Exophiala mesophila</name>
    <name type="common">Black yeast-like fungus</name>
    <dbReference type="NCBI Taxonomy" id="212818"/>
    <lineage>
        <taxon>Eukaryota</taxon>
        <taxon>Fungi</taxon>
        <taxon>Dikarya</taxon>
        <taxon>Ascomycota</taxon>
        <taxon>Pezizomycotina</taxon>
        <taxon>Eurotiomycetes</taxon>
        <taxon>Chaetothyriomycetidae</taxon>
        <taxon>Chaetothyriales</taxon>
        <taxon>Herpotrichiellaceae</taxon>
        <taxon>Exophiala</taxon>
    </lineage>
</organism>
<dbReference type="EMBL" id="KN847521">
    <property type="protein sequence ID" value="KIV95387.1"/>
    <property type="molecule type" value="Genomic_DNA"/>
</dbReference>
<dbReference type="GeneID" id="27320896"/>
<evidence type="ECO:0000313" key="1">
    <source>
        <dbReference type="EMBL" id="KIV95387.1"/>
    </source>
</evidence>
<protein>
    <submittedName>
        <fullName evidence="1">Uncharacterized protein</fullName>
    </submittedName>
</protein>
<dbReference type="Proteomes" id="UP000054302">
    <property type="component" value="Unassembled WGS sequence"/>
</dbReference>
<reference evidence="1 2" key="1">
    <citation type="submission" date="2015-01" db="EMBL/GenBank/DDBJ databases">
        <title>The Genome Sequence of Exophiala mesophila CBS40295.</title>
        <authorList>
            <consortium name="The Broad Institute Genomics Platform"/>
            <person name="Cuomo C."/>
            <person name="de Hoog S."/>
            <person name="Gorbushina A."/>
            <person name="Stielow B."/>
            <person name="Teixiera M."/>
            <person name="Abouelleil A."/>
            <person name="Chapman S.B."/>
            <person name="Priest M."/>
            <person name="Young S.K."/>
            <person name="Wortman J."/>
            <person name="Nusbaum C."/>
            <person name="Birren B."/>
        </authorList>
    </citation>
    <scope>NUCLEOTIDE SEQUENCE [LARGE SCALE GENOMIC DNA]</scope>
    <source>
        <strain evidence="1 2">CBS 40295</strain>
    </source>
</reference>
<proteinExistence type="predicted"/>
<gene>
    <name evidence="1" type="ORF">PV10_03051</name>
</gene>
<keyword evidence="2" id="KW-1185">Reference proteome</keyword>
<dbReference type="HOGENOM" id="CLU_2096887_0_0_1"/>
<sequence length="116" mass="13100">MSWQPTPPTALKHNILAACKLITTGSLEYTWPCPCTLLQIDNSGLFPILLVPTASIPNTHFRFQHGPTENWTFYRHIVDLYPHYTALQSVLATRFTHSSTHQQDPVVGKVNSAPRF</sequence>
<accession>A0A0D1ZL79</accession>